<name>A0AAV5WVN1_9BILA</name>
<gene>
    <name evidence="1" type="ORF">PFISCL1PPCAC_26030</name>
</gene>
<dbReference type="AlphaFoldDB" id="A0AAV5WVN1"/>
<dbReference type="Proteomes" id="UP001432322">
    <property type="component" value="Unassembled WGS sequence"/>
</dbReference>
<organism evidence="1 2">
    <name type="scientific">Pristionchus fissidentatus</name>
    <dbReference type="NCBI Taxonomy" id="1538716"/>
    <lineage>
        <taxon>Eukaryota</taxon>
        <taxon>Metazoa</taxon>
        <taxon>Ecdysozoa</taxon>
        <taxon>Nematoda</taxon>
        <taxon>Chromadorea</taxon>
        <taxon>Rhabditida</taxon>
        <taxon>Rhabditina</taxon>
        <taxon>Diplogasteromorpha</taxon>
        <taxon>Diplogasteroidea</taxon>
        <taxon>Neodiplogasteridae</taxon>
        <taxon>Pristionchus</taxon>
    </lineage>
</organism>
<proteinExistence type="predicted"/>
<feature type="non-terminal residue" evidence="1">
    <location>
        <position position="1"/>
    </location>
</feature>
<evidence type="ECO:0000313" key="2">
    <source>
        <dbReference type="Proteomes" id="UP001432322"/>
    </source>
</evidence>
<sequence>QASLASPISNIHILNGLQLLDAMLTTDTEDPEIWELAYPFLDRFHGTSRTRGNRLCGLFTRYLYLQAKRIIDKHGWLCTERITRTQYKGYIRTVAVKLIFYCKYNAYTPEVTKFVGEGFEKLRFNAVEQYPHCGMLWSHVATSRCKAYGRNFLYDLLALDKCAMEV</sequence>
<feature type="non-terminal residue" evidence="1">
    <location>
        <position position="166"/>
    </location>
</feature>
<accession>A0AAV5WVN1</accession>
<comment type="caution">
    <text evidence="1">The sequence shown here is derived from an EMBL/GenBank/DDBJ whole genome shotgun (WGS) entry which is preliminary data.</text>
</comment>
<protein>
    <submittedName>
        <fullName evidence="1">Uncharacterized protein</fullName>
    </submittedName>
</protein>
<evidence type="ECO:0000313" key="1">
    <source>
        <dbReference type="EMBL" id="GMT34733.1"/>
    </source>
</evidence>
<reference evidence="1" key="1">
    <citation type="submission" date="2023-10" db="EMBL/GenBank/DDBJ databases">
        <title>Genome assembly of Pristionchus species.</title>
        <authorList>
            <person name="Yoshida K."/>
            <person name="Sommer R.J."/>
        </authorList>
    </citation>
    <scope>NUCLEOTIDE SEQUENCE</scope>
    <source>
        <strain evidence="1">RS5133</strain>
    </source>
</reference>
<keyword evidence="2" id="KW-1185">Reference proteome</keyword>
<dbReference type="EMBL" id="BTSY01000006">
    <property type="protein sequence ID" value="GMT34733.1"/>
    <property type="molecule type" value="Genomic_DNA"/>
</dbReference>